<keyword evidence="3" id="KW-1185">Reference proteome</keyword>
<proteinExistence type="predicted"/>
<sequence length="152" mass="16571">MEKENLSNQANSLSSSSSSSSYSSKLSKGGKVPKKEPRQSASMRAAKNDDGGTVIFLLQLLVIFCGHTLACHSPPMCTHHRGRIGNRLITVASARGDVSPRQPFPANNYAEVLAFDGALRDFEVSHENLPRACVHFLSHSFPRAVSNPRRSH</sequence>
<name>A0A9N7TTI7_PLEPL</name>
<dbReference type="Proteomes" id="UP001153269">
    <property type="component" value="Unassembled WGS sequence"/>
</dbReference>
<evidence type="ECO:0000313" key="2">
    <source>
        <dbReference type="EMBL" id="CAB1418895.1"/>
    </source>
</evidence>
<organism evidence="2 3">
    <name type="scientific">Pleuronectes platessa</name>
    <name type="common">European plaice</name>
    <dbReference type="NCBI Taxonomy" id="8262"/>
    <lineage>
        <taxon>Eukaryota</taxon>
        <taxon>Metazoa</taxon>
        <taxon>Chordata</taxon>
        <taxon>Craniata</taxon>
        <taxon>Vertebrata</taxon>
        <taxon>Euteleostomi</taxon>
        <taxon>Actinopterygii</taxon>
        <taxon>Neopterygii</taxon>
        <taxon>Teleostei</taxon>
        <taxon>Neoteleostei</taxon>
        <taxon>Acanthomorphata</taxon>
        <taxon>Carangaria</taxon>
        <taxon>Pleuronectiformes</taxon>
        <taxon>Pleuronectoidei</taxon>
        <taxon>Pleuronectidae</taxon>
        <taxon>Pleuronectes</taxon>
    </lineage>
</organism>
<evidence type="ECO:0000313" key="3">
    <source>
        <dbReference type="Proteomes" id="UP001153269"/>
    </source>
</evidence>
<evidence type="ECO:0000256" key="1">
    <source>
        <dbReference type="SAM" id="MobiDB-lite"/>
    </source>
</evidence>
<feature type="compositionally biased region" description="Low complexity" evidence="1">
    <location>
        <begin position="12"/>
        <end position="27"/>
    </location>
</feature>
<comment type="caution">
    <text evidence="2">The sequence shown here is derived from an EMBL/GenBank/DDBJ whole genome shotgun (WGS) entry which is preliminary data.</text>
</comment>
<feature type="compositionally biased region" description="Polar residues" evidence="1">
    <location>
        <begin position="1"/>
        <end position="11"/>
    </location>
</feature>
<feature type="region of interest" description="Disordered" evidence="1">
    <location>
        <begin position="1"/>
        <end position="46"/>
    </location>
</feature>
<dbReference type="AlphaFoldDB" id="A0A9N7TTI7"/>
<accession>A0A9N7TTI7</accession>
<dbReference type="EMBL" id="CADEAL010000347">
    <property type="protein sequence ID" value="CAB1418895.1"/>
    <property type="molecule type" value="Genomic_DNA"/>
</dbReference>
<protein>
    <submittedName>
        <fullName evidence="2">Uncharacterized protein</fullName>
    </submittedName>
</protein>
<gene>
    <name evidence="2" type="ORF">PLEPLA_LOCUS6722</name>
</gene>
<reference evidence="2" key="1">
    <citation type="submission" date="2020-03" db="EMBL/GenBank/DDBJ databases">
        <authorList>
            <person name="Weist P."/>
        </authorList>
    </citation>
    <scope>NUCLEOTIDE SEQUENCE</scope>
</reference>